<evidence type="ECO:0008006" key="14">
    <source>
        <dbReference type="Google" id="ProtNLM"/>
    </source>
</evidence>
<dbReference type="Proteomes" id="UP000681722">
    <property type="component" value="Unassembled WGS sequence"/>
</dbReference>
<evidence type="ECO:0000256" key="6">
    <source>
        <dbReference type="PIRSR" id="PIRSR037945-1"/>
    </source>
</evidence>
<dbReference type="Gene3D" id="3.40.80.10">
    <property type="entry name" value="Peptidoglycan recognition protein-like"/>
    <property type="match status" value="1"/>
</dbReference>
<evidence type="ECO:0000259" key="8">
    <source>
        <dbReference type="SMART" id="SM00701"/>
    </source>
</evidence>
<accession>A0A814AZA7</accession>
<gene>
    <name evidence="10" type="ORF">GPM918_LOCUS9542</name>
    <name evidence="9" type="ORF">OVA965_LOCUS2047</name>
    <name evidence="12" type="ORF">SRO942_LOCUS9543</name>
    <name evidence="11" type="ORF">TMI583_LOCUS2047</name>
</gene>
<dbReference type="GO" id="GO:0008270">
    <property type="term" value="F:zinc ion binding"/>
    <property type="evidence" value="ECO:0007669"/>
    <property type="project" value="InterPro"/>
</dbReference>
<evidence type="ECO:0000259" key="7">
    <source>
        <dbReference type="SMART" id="SM00644"/>
    </source>
</evidence>
<dbReference type="Proteomes" id="UP000663829">
    <property type="component" value="Unassembled WGS sequence"/>
</dbReference>
<dbReference type="GO" id="GO:0045087">
    <property type="term" value="P:innate immune response"/>
    <property type="evidence" value="ECO:0007669"/>
    <property type="project" value="UniProtKB-KW"/>
</dbReference>
<dbReference type="InterPro" id="IPR002502">
    <property type="entry name" value="Amidase_domain"/>
</dbReference>
<dbReference type="EMBL" id="CAJNOQ010001785">
    <property type="protein sequence ID" value="CAF0918845.1"/>
    <property type="molecule type" value="Genomic_DNA"/>
</dbReference>
<organism evidence="10 13">
    <name type="scientific">Didymodactylos carnosus</name>
    <dbReference type="NCBI Taxonomy" id="1234261"/>
    <lineage>
        <taxon>Eukaryota</taxon>
        <taxon>Metazoa</taxon>
        <taxon>Spiralia</taxon>
        <taxon>Gnathifera</taxon>
        <taxon>Rotifera</taxon>
        <taxon>Eurotatoria</taxon>
        <taxon>Bdelloidea</taxon>
        <taxon>Philodinida</taxon>
        <taxon>Philodinidae</taxon>
        <taxon>Didymodactylos</taxon>
    </lineage>
</organism>
<evidence type="ECO:0000313" key="10">
    <source>
        <dbReference type="EMBL" id="CAF0918845.1"/>
    </source>
</evidence>
<dbReference type="FunFam" id="3.40.80.10:FF:000001">
    <property type="entry name" value="Peptidoglycan recognition protein 1"/>
    <property type="match status" value="1"/>
</dbReference>
<feature type="disulfide bond" evidence="6">
    <location>
        <begin position="8"/>
        <end position="131"/>
    </location>
</feature>
<dbReference type="GO" id="GO:0008745">
    <property type="term" value="F:N-acetylmuramoyl-L-alanine amidase activity"/>
    <property type="evidence" value="ECO:0007669"/>
    <property type="project" value="InterPro"/>
</dbReference>
<evidence type="ECO:0000256" key="3">
    <source>
        <dbReference type="ARBA" id="ARBA00022729"/>
    </source>
</evidence>
<evidence type="ECO:0000256" key="4">
    <source>
        <dbReference type="ARBA" id="ARBA00022859"/>
    </source>
</evidence>
<dbReference type="InterPro" id="IPR015510">
    <property type="entry name" value="PGRP"/>
</dbReference>
<evidence type="ECO:0000256" key="1">
    <source>
        <dbReference type="ARBA" id="ARBA00007553"/>
    </source>
</evidence>
<comment type="similarity">
    <text evidence="1">Belongs to the N-acetylmuramoyl-L-alanine amidase 2 family.</text>
</comment>
<feature type="domain" description="N-acetylmuramoyl-L-alanine amidase" evidence="7">
    <location>
        <begin position="21"/>
        <end position="152"/>
    </location>
</feature>
<evidence type="ECO:0000313" key="12">
    <source>
        <dbReference type="EMBL" id="CAF3698573.1"/>
    </source>
</evidence>
<keyword evidence="4" id="KW-0391">Immunity</keyword>
<dbReference type="PANTHER" id="PTHR11022:SF41">
    <property type="entry name" value="PEPTIDOGLYCAN-RECOGNITION PROTEIN LC-RELATED"/>
    <property type="match status" value="1"/>
</dbReference>
<dbReference type="SMART" id="SM00701">
    <property type="entry name" value="PGRP"/>
    <property type="match status" value="1"/>
</dbReference>
<protein>
    <recommendedName>
        <fullName evidence="14">Peptidoglycan-recognition protein</fullName>
    </recommendedName>
</protein>
<keyword evidence="13" id="KW-1185">Reference proteome</keyword>
<evidence type="ECO:0000256" key="2">
    <source>
        <dbReference type="ARBA" id="ARBA00022588"/>
    </source>
</evidence>
<dbReference type="InterPro" id="IPR017331">
    <property type="entry name" value="Peptidoglycan_recognition"/>
</dbReference>
<feature type="disulfide bond" evidence="6">
    <location>
        <begin position="45"/>
        <end position="51"/>
    </location>
</feature>
<dbReference type="EMBL" id="CAJOBC010001785">
    <property type="protein sequence ID" value="CAF3698573.1"/>
    <property type="molecule type" value="Genomic_DNA"/>
</dbReference>
<feature type="domain" description="Peptidoglycan recognition protein family" evidence="8">
    <location>
        <begin position="9"/>
        <end position="151"/>
    </location>
</feature>
<dbReference type="AlphaFoldDB" id="A0A814AZA7"/>
<dbReference type="Proteomes" id="UP000682733">
    <property type="component" value="Unassembled WGS sequence"/>
</dbReference>
<dbReference type="GO" id="GO:0042834">
    <property type="term" value="F:peptidoglycan binding"/>
    <property type="evidence" value="ECO:0007669"/>
    <property type="project" value="InterPro"/>
</dbReference>
<dbReference type="EMBL" id="CAJOBA010000418">
    <property type="protein sequence ID" value="CAF3530425.1"/>
    <property type="molecule type" value="Genomic_DNA"/>
</dbReference>
<dbReference type="Pfam" id="PF01510">
    <property type="entry name" value="Amidase_2"/>
    <property type="match status" value="1"/>
</dbReference>
<evidence type="ECO:0000313" key="13">
    <source>
        <dbReference type="Proteomes" id="UP000663829"/>
    </source>
</evidence>
<dbReference type="SMART" id="SM00644">
    <property type="entry name" value="Ami_2"/>
    <property type="match status" value="1"/>
</dbReference>
<sequence length="152" mass="16594">MLDTMHHCPSIVSRSGWGARAAKGSTKLTTPVSHVVIHHTTGATCTAKNTCISRMKGFQNYHMDTNGWVDIGYNFLVGEDGNIYEGRGWTLVGAHCVGYNSKSIGISVIGDYSSRLPVSKALTAVKALIKCGVQKGYIRSNYILRGHRHEKN</sequence>
<dbReference type="InterPro" id="IPR006619">
    <property type="entry name" value="PGRP_domain_met/bac"/>
</dbReference>
<evidence type="ECO:0000313" key="9">
    <source>
        <dbReference type="EMBL" id="CAF0751633.1"/>
    </source>
</evidence>
<evidence type="ECO:0000313" key="11">
    <source>
        <dbReference type="EMBL" id="CAF3530425.1"/>
    </source>
</evidence>
<dbReference type="PIRSF" id="PIRSF037945">
    <property type="entry name" value="PGRPs"/>
    <property type="match status" value="1"/>
</dbReference>
<dbReference type="PANTHER" id="PTHR11022">
    <property type="entry name" value="PEPTIDOGLYCAN RECOGNITION PROTEIN"/>
    <property type="match status" value="1"/>
</dbReference>
<keyword evidence="5 6" id="KW-1015">Disulfide bond</keyword>
<dbReference type="Proteomes" id="UP000677228">
    <property type="component" value="Unassembled WGS sequence"/>
</dbReference>
<comment type="caution">
    <text evidence="10">The sequence shown here is derived from an EMBL/GenBank/DDBJ whole genome shotgun (WGS) entry which is preliminary data.</text>
</comment>
<reference evidence="10" key="1">
    <citation type="submission" date="2021-02" db="EMBL/GenBank/DDBJ databases">
        <authorList>
            <person name="Nowell W R."/>
        </authorList>
    </citation>
    <scope>NUCLEOTIDE SEQUENCE</scope>
</reference>
<dbReference type="GO" id="GO:0009253">
    <property type="term" value="P:peptidoglycan catabolic process"/>
    <property type="evidence" value="ECO:0007669"/>
    <property type="project" value="InterPro"/>
</dbReference>
<keyword evidence="3" id="KW-0732">Signal</keyword>
<name>A0A814AZA7_9BILA</name>
<dbReference type="OrthoDB" id="10001926at2759"/>
<dbReference type="EMBL" id="CAJNOK010000418">
    <property type="protein sequence ID" value="CAF0751633.1"/>
    <property type="molecule type" value="Genomic_DNA"/>
</dbReference>
<evidence type="ECO:0000256" key="5">
    <source>
        <dbReference type="ARBA" id="ARBA00023157"/>
    </source>
</evidence>
<dbReference type="SUPFAM" id="SSF55846">
    <property type="entry name" value="N-acetylmuramoyl-L-alanine amidase-like"/>
    <property type="match status" value="1"/>
</dbReference>
<keyword evidence="2" id="KW-0399">Innate immunity</keyword>
<proteinExistence type="inferred from homology"/>
<dbReference type="InterPro" id="IPR036505">
    <property type="entry name" value="Amidase/PGRP_sf"/>
</dbReference>
<dbReference type="CDD" id="cd06583">
    <property type="entry name" value="PGRP"/>
    <property type="match status" value="1"/>
</dbReference>